<dbReference type="EMBL" id="CP045899">
    <property type="protein sequence ID" value="QQP41474.1"/>
    <property type="molecule type" value="Genomic_DNA"/>
</dbReference>
<sequence length="97" mass="11257">MRDVYSNLEEIVFSVEERRCAVVAILVSMKDMISNSELSRLRKSLEDCKDPRKVISRVPRLELSARKVRDMDFVNKVQEIIDEDPSRSLSTIAEELE</sequence>
<feature type="non-terminal residue" evidence="1">
    <location>
        <position position="1"/>
    </location>
</feature>
<keyword evidence="2" id="KW-1185">Reference proteome</keyword>
<proteinExistence type="predicted"/>
<dbReference type="Proteomes" id="UP000595437">
    <property type="component" value="Chromosome 10"/>
</dbReference>
<dbReference type="OrthoDB" id="7540217at2759"/>
<evidence type="ECO:0000313" key="2">
    <source>
        <dbReference type="Proteomes" id="UP000595437"/>
    </source>
</evidence>
<protein>
    <submittedName>
        <fullName evidence="1">Uncharacterized protein</fullName>
    </submittedName>
</protein>
<organism evidence="1 2">
    <name type="scientific">Caligus rogercresseyi</name>
    <name type="common">Sea louse</name>
    <dbReference type="NCBI Taxonomy" id="217165"/>
    <lineage>
        <taxon>Eukaryota</taxon>
        <taxon>Metazoa</taxon>
        <taxon>Ecdysozoa</taxon>
        <taxon>Arthropoda</taxon>
        <taxon>Crustacea</taxon>
        <taxon>Multicrustacea</taxon>
        <taxon>Hexanauplia</taxon>
        <taxon>Copepoda</taxon>
        <taxon>Siphonostomatoida</taxon>
        <taxon>Caligidae</taxon>
        <taxon>Caligus</taxon>
    </lineage>
</organism>
<evidence type="ECO:0000313" key="1">
    <source>
        <dbReference type="EMBL" id="QQP41474.1"/>
    </source>
</evidence>
<gene>
    <name evidence="1" type="ORF">FKW44_015865</name>
</gene>
<name>A0A7T8H0X0_CALRO</name>
<accession>A0A7T8H0X0</accession>
<reference evidence="2" key="1">
    <citation type="submission" date="2021-01" db="EMBL/GenBank/DDBJ databases">
        <title>Caligus Genome Assembly.</title>
        <authorList>
            <person name="Gallardo-Escarate C."/>
        </authorList>
    </citation>
    <scope>NUCLEOTIDE SEQUENCE [LARGE SCALE GENOMIC DNA]</scope>
</reference>
<dbReference type="AlphaFoldDB" id="A0A7T8H0X0"/>